<reference evidence="2 4" key="1">
    <citation type="journal article" date="2008" name="Science">
        <title>The Physcomitrella genome reveals evolutionary insights into the conquest of land by plants.</title>
        <authorList>
            <person name="Rensing S."/>
            <person name="Lang D."/>
            <person name="Zimmer A."/>
            <person name="Terry A."/>
            <person name="Salamov A."/>
            <person name="Shapiro H."/>
            <person name="Nishiyama T."/>
            <person name="Perroud P.-F."/>
            <person name="Lindquist E."/>
            <person name="Kamisugi Y."/>
            <person name="Tanahashi T."/>
            <person name="Sakakibara K."/>
            <person name="Fujita T."/>
            <person name="Oishi K."/>
            <person name="Shin-I T."/>
            <person name="Kuroki Y."/>
            <person name="Toyoda A."/>
            <person name="Suzuki Y."/>
            <person name="Hashimoto A."/>
            <person name="Yamaguchi K."/>
            <person name="Sugano A."/>
            <person name="Kohara Y."/>
            <person name="Fujiyama A."/>
            <person name="Anterola A."/>
            <person name="Aoki S."/>
            <person name="Ashton N."/>
            <person name="Barbazuk W.B."/>
            <person name="Barker E."/>
            <person name="Bennetzen J."/>
            <person name="Bezanilla M."/>
            <person name="Blankenship R."/>
            <person name="Cho S.H."/>
            <person name="Dutcher S."/>
            <person name="Estelle M."/>
            <person name="Fawcett J.A."/>
            <person name="Gundlach H."/>
            <person name="Hanada K."/>
            <person name="Heyl A."/>
            <person name="Hicks K.A."/>
            <person name="Hugh J."/>
            <person name="Lohr M."/>
            <person name="Mayer K."/>
            <person name="Melkozernov A."/>
            <person name="Murata T."/>
            <person name="Nelson D."/>
            <person name="Pils B."/>
            <person name="Prigge M."/>
            <person name="Reiss B."/>
            <person name="Renner T."/>
            <person name="Rombauts S."/>
            <person name="Rushton P."/>
            <person name="Sanderfoot A."/>
            <person name="Schween G."/>
            <person name="Shiu S.-H."/>
            <person name="Stueber K."/>
            <person name="Theodoulou F.L."/>
            <person name="Tu H."/>
            <person name="Van de Peer Y."/>
            <person name="Verrier P.J."/>
            <person name="Waters E."/>
            <person name="Wood A."/>
            <person name="Yang L."/>
            <person name="Cove D."/>
            <person name="Cuming A."/>
            <person name="Hasebe M."/>
            <person name="Lucas S."/>
            <person name="Mishler D.B."/>
            <person name="Reski R."/>
            <person name="Grigoriev I."/>
            <person name="Quatrano R.S."/>
            <person name="Boore J.L."/>
        </authorList>
    </citation>
    <scope>NUCLEOTIDE SEQUENCE [LARGE SCALE GENOMIC DNA]</scope>
    <source>
        <strain evidence="3 4">cv. Gransden 2004</strain>
    </source>
</reference>
<dbReference type="EnsemblPlants" id="Pp3c14_19090V3.1">
    <property type="protein sequence ID" value="Pp3c14_19090V3.1"/>
    <property type="gene ID" value="Pp3c14_19090"/>
</dbReference>
<dbReference type="GO" id="GO:0009579">
    <property type="term" value="C:thylakoid"/>
    <property type="evidence" value="ECO:0007669"/>
    <property type="project" value="EnsemblPlants"/>
</dbReference>
<dbReference type="EnsemblPlants" id="Pp3c14_19090V3.2">
    <property type="protein sequence ID" value="Pp3c14_19090V3.2"/>
    <property type="gene ID" value="Pp3c14_19090"/>
</dbReference>
<dbReference type="FunCoup" id="A0A2K1JIB9">
    <property type="interactions" value="1216"/>
</dbReference>
<dbReference type="GeneID" id="112291567"/>
<evidence type="ECO:0000259" key="1">
    <source>
        <dbReference type="Pfam" id="PF06916"/>
    </source>
</evidence>
<dbReference type="OrthoDB" id="426386at2759"/>
<protein>
    <recommendedName>
        <fullName evidence="1">DUF1279 domain-containing protein</fullName>
    </recommendedName>
</protein>
<dbReference type="KEGG" id="ppp:112291567"/>
<sequence>MSLLSTDLVHEWRTSLPVHASPVVSSNVRPSSCGFRSKLKGGKVGPLSTMPVLGLVGSKRSGVLCAATKEGKEKEQDTKDIDAETVTKKYGLEAGLWKIFSSKDKENSPEQGTKTNQAKELLKRYGGAYLVTSISLSIVSFSLCYVLVQAGVDVTSLLDKVGIHANDTGEKVGTFALAYAAHKALSPVRFPPTVALTPIVAGWFGKKPEDDNDKTCS</sequence>
<gene>
    <name evidence="3" type="primary">LOC112291567</name>
    <name evidence="2" type="ORF">PHYPA_018704</name>
</gene>
<dbReference type="Pfam" id="PF06916">
    <property type="entry name" value="FAM210A-B_dom"/>
    <property type="match status" value="1"/>
</dbReference>
<dbReference type="Gramene" id="Pp3c14_19090V3.2">
    <property type="protein sequence ID" value="Pp3c14_19090V3.2"/>
    <property type="gene ID" value="Pp3c14_19090"/>
</dbReference>
<proteinExistence type="predicted"/>
<name>A0A2K1JIB9_PHYPA</name>
<dbReference type="PaxDb" id="3218-PP1S34_49V6.1"/>
<dbReference type="AlphaFoldDB" id="A0A2K1JIB9"/>
<dbReference type="OMA" id="IHTNETG"/>
<dbReference type="Proteomes" id="UP000006727">
    <property type="component" value="Chromosome 14"/>
</dbReference>
<dbReference type="PANTHER" id="PTHR21377">
    <property type="entry name" value="PROTEIN FAM210B, MITOCHONDRIAL"/>
    <property type="match status" value="1"/>
</dbReference>
<organism evidence="2">
    <name type="scientific">Physcomitrium patens</name>
    <name type="common">Spreading-leaved earth moss</name>
    <name type="synonym">Physcomitrella patens</name>
    <dbReference type="NCBI Taxonomy" id="3218"/>
    <lineage>
        <taxon>Eukaryota</taxon>
        <taxon>Viridiplantae</taxon>
        <taxon>Streptophyta</taxon>
        <taxon>Embryophyta</taxon>
        <taxon>Bryophyta</taxon>
        <taxon>Bryophytina</taxon>
        <taxon>Bryopsida</taxon>
        <taxon>Funariidae</taxon>
        <taxon>Funariales</taxon>
        <taxon>Funariaceae</taxon>
        <taxon>Physcomitrium</taxon>
    </lineage>
</organism>
<feature type="domain" description="DUF1279" evidence="1">
    <location>
        <begin position="117"/>
        <end position="199"/>
    </location>
</feature>
<reference evidence="3" key="3">
    <citation type="submission" date="2020-12" db="UniProtKB">
        <authorList>
            <consortium name="EnsemblPlants"/>
        </authorList>
    </citation>
    <scope>IDENTIFICATION</scope>
</reference>
<dbReference type="InterPro" id="IPR009688">
    <property type="entry name" value="FAM210A/B-like_dom"/>
</dbReference>
<reference evidence="2 4" key="2">
    <citation type="journal article" date="2018" name="Plant J.">
        <title>The Physcomitrella patens chromosome-scale assembly reveals moss genome structure and evolution.</title>
        <authorList>
            <person name="Lang D."/>
            <person name="Ullrich K.K."/>
            <person name="Murat F."/>
            <person name="Fuchs J."/>
            <person name="Jenkins J."/>
            <person name="Haas F.B."/>
            <person name="Piednoel M."/>
            <person name="Gundlach H."/>
            <person name="Van Bel M."/>
            <person name="Meyberg R."/>
            <person name="Vives C."/>
            <person name="Morata J."/>
            <person name="Symeonidi A."/>
            <person name="Hiss M."/>
            <person name="Muchero W."/>
            <person name="Kamisugi Y."/>
            <person name="Saleh O."/>
            <person name="Blanc G."/>
            <person name="Decker E.L."/>
            <person name="van Gessel N."/>
            <person name="Grimwood J."/>
            <person name="Hayes R.D."/>
            <person name="Graham S.W."/>
            <person name="Gunter L.E."/>
            <person name="McDaniel S.F."/>
            <person name="Hoernstein S.N.W."/>
            <person name="Larsson A."/>
            <person name="Li F.W."/>
            <person name="Perroud P.F."/>
            <person name="Phillips J."/>
            <person name="Ranjan P."/>
            <person name="Rokshar D.S."/>
            <person name="Rothfels C.J."/>
            <person name="Schneider L."/>
            <person name="Shu S."/>
            <person name="Stevenson D.W."/>
            <person name="Thummler F."/>
            <person name="Tillich M."/>
            <person name="Villarreal Aguilar J.C."/>
            <person name="Widiez T."/>
            <person name="Wong G.K."/>
            <person name="Wymore A."/>
            <person name="Zhang Y."/>
            <person name="Zimmer A.D."/>
            <person name="Quatrano R.S."/>
            <person name="Mayer K.F.X."/>
            <person name="Goodstein D."/>
            <person name="Casacuberta J.M."/>
            <person name="Vandepoele K."/>
            <person name="Reski R."/>
            <person name="Cuming A.C."/>
            <person name="Tuskan G.A."/>
            <person name="Maumus F."/>
            <person name="Salse J."/>
            <person name="Schmutz J."/>
            <person name="Rensing S.A."/>
        </authorList>
    </citation>
    <scope>NUCLEOTIDE SEQUENCE [LARGE SCALE GENOMIC DNA]</scope>
    <source>
        <strain evidence="3 4">cv. Gransden 2004</strain>
    </source>
</reference>
<dbReference type="Gramene" id="Pp3c14_19090V3.1">
    <property type="protein sequence ID" value="Pp3c14_19090V3.1"/>
    <property type="gene ID" value="Pp3c14_19090"/>
</dbReference>
<evidence type="ECO:0000313" key="2">
    <source>
        <dbReference type="EMBL" id="PNR41301.1"/>
    </source>
</evidence>
<evidence type="ECO:0000313" key="4">
    <source>
        <dbReference type="Proteomes" id="UP000006727"/>
    </source>
</evidence>
<dbReference type="EMBL" id="ABEU02000014">
    <property type="protein sequence ID" value="PNR41301.1"/>
    <property type="molecule type" value="Genomic_DNA"/>
</dbReference>
<dbReference type="PANTHER" id="PTHR21377:SF20">
    <property type="entry name" value="OS04G0416000 PROTEIN"/>
    <property type="match status" value="1"/>
</dbReference>
<accession>A0A2K1JIB9</accession>
<dbReference type="RefSeq" id="XP_024394924.1">
    <property type="nucleotide sequence ID" value="XM_024539156.2"/>
</dbReference>
<dbReference type="InterPro" id="IPR045866">
    <property type="entry name" value="FAM210A/B-like"/>
</dbReference>
<keyword evidence="4" id="KW-1185">Reference proteome</keyword>
<evidence type="ECO:0000313" key="3">
    <source>
        <dbReference type="EnsemblPlants" id="Pp3c14_19090V3.1"/>
    </source>
</evidence>